<evidence type="ECO:0000256" key="6">
    <source>
        <dbReference type="ARBA" id="ARBA00013152"/>
    </source>
</evidence>
<dbReference type="GO" id="GO:0004802">
    <property type="term" value="F:transketolase activity"/>
    <property type="evidence" value="ECO:0007669"/>
    <property type="project" value="UniProtKB-EC"/>
</dbReference>
<evidence type="ECO:0000256" key="1">
    <source>
        <dbReference type="ARBA" id="ARBA00001941"/>
    </source>
</evidence>
<comment type="subunit">
    <text evidence="5">Homodimer.</text>
</comment>
<evidence type="ECO:0000256" key="5">
    <source>
        <dbReference type="ARBA" id="ARBA00011738"/>
    </source>
</evidence>
<evidence type="ECO:0000313" key="15">
    <source>
        <dbReference type="Proteomes" id="UP001224775"/>
    </source>
</evidence>
<dbReference type="CDD" id="cd07033">
    <property type="entry name" value="TPP_PYR_DXS_TK_like"/>
    <property type="match status" value="1"/>
</dbReference>
<protein>
    <recommendedName>
        <fullName evidence="6">transketolase</fullName>
        <ecNumber evidence="6">2.2.1.1</ecNumber>
    </recommendedName>
</protein>
<dbReference type="PANTHER" id="PTHR43522:SF2">
    <property type="entry name" value="TRANSKETOLASE 1-RELATED"/>
    <property type="match status" value="1"/>
</dbReference>
<dbReference type="CDD" id="cd02012">
    <property type="entry name" value="TPP_TK"/>
    <property type="match status" value="1"/>
</dbReference>
<reference evidence="14" key="1">
    <citation type="submission" date="2023-06" db="EMBL/GenBank/DDBJ databases">
        <title>Survivors Of The Sea: Transcriptome response of Skeletonema marinoi to long-term dormancy.</title>
        <authorList>
            <person name="Pinder M.I.M."/>
            <person name="Kourtchenko O."/>
            <person name="Robertson E.K."/>
            <person name="Larsson T."/>
            <person name="Maumus F."/>
            <person name="Osuna-Cruz C.M."/>
            <person name="Vancaester E."/>
            <person name="Stenow R."/>
            <person name="Vandepoele K."/>
            <person name="Ploug H."/>
            <person name="Bruchert V."/>
            <person name="Godhe A."/>
            <person name="Topel M."/>
        </authorList>
    </citation>
    <scope>NUCLEOTIDE SEQUENCE</scope>
    <source>
        <strain evidence="14">R05AC</strain>
    </source>
</reference>
<gene>
    <name evidence="14" type="ORF">QTG54_004319</name>
</gene>
<evidence type="ECO:0000256" key="12">
    <source>
        <dbReference type="SAM" id="MobiDB-lite"/>
    </source>
</evidence>
<dbReference type="GO" id="GO:0046872">
    <property type="term" value="F:metal ion binding"/>
    <property type="evidence" value="ECO:0007669"/>
    <property type="project" value="UniProtKB-KW"/>
</dbReference>
<evidence type="ECO:0000256" key="8">
    <source>
        <dbReference type="ARBA" id="ARBA00022723"/>
    </source>
</evidence>
<dbReference type="InterPro" id="IPR033247">
    <property type="entry name" value="Transketolase_fam"/>
</dbReference>
<dbReference type="InterPro" id="IPR009014">
    <property type="entry name" value="Transketo_C/PFOR_II"/>
</dbReference>
<dbReference type="AlphaFoldDB" id="A0AAD8YET4"/>
<keyword evidence="15" id="KW-1185">Reference proteome</keyword>
<comment type="caution">
    <text evidence="14">The sequence shown here is derived from an EMBL/GenBank/DDBJ whole genome shotgun (WGS) entry which is preliminary data.</text>
</comment>
<comment type="cofactor">
    <cofactor evidence="3">
        <name>thiamine diphosphate</name>
        <dbReference type="ChEBI" id="CHEBI:58937"/>
    </cofactor>
</comment>
<keyword evidence="7 14" id="KW-0808">Transferase</keyword>
<feature type="domain" description="Transketolase-like pyrimidine-binding" evidence="13">
    <location>
        <begin position="365"/>
        <end position="512"/>
    </location>
</feature>
<feature type="compositionally biased region" description="Basic and acidic residues" evidence="12">
    <location>
        <begin position="11"/>
        <end position="21"/>
    </location>
</feature>
<dbReference type="PROSITE" id="PS00801">
    <property type="entry name" value="TRANSKETOLASE_1"/>
    <property type="match status" value="1"/>
</dbReference>
<comment type="similarity">
    <text evidence="4">Belongs to the transketolase family.</text>
</comment>
<dbReference type="Pfam" id="PF22613">
    <property type="entry name" value="Transketolase_C_1"/>
    <property type="match status" value="1"/>
</dbReference>
<evidence type="ECO:0000256" key="2">
    <source>
        <dbReference type="ARBA" id="ARBA00001946"/>
    </source>
</evidence>
<dbReference type="SUPFAM" id="SSF52922">
    <property type="entry name" value="TK C-terminal domain-like"/>
    <property type="match status" value="1"/>
</dbReference>
<proteinExistence type="inferred from homology"/>
<dbReference type="SUPFAM" id="SSF52518">
    <property type="entry name" value="Thiamin diphosphate-binding fold (THDP-binding)"/>
    <property type="match status" value="2"/>
</dbReference>
<evidence type="ECO:0000256" key="3">
    <source>
        <dbReference type="ARBA" id="ARBA00001964"/>
    </source>
</evidence>
<feature type="region of interest" description="Disordered" evidence="12">
    <location>
        <begin position="1"/>
        <end position="21"/>
    </location>
</feature>
<evidence type="ECO:0000256" key="10">
    <source>
        <dbReference type="ARBA" id="ARBA00023052"/>
    </source>
</evidence>
<evidence type="ECO:0000313" key="14">
    <source>
        <dbReference type="EMBL" id="KAK1745028.1"/>
    </source>
</evidence>
<dbReference type="Pfam" id="PF00456">
    <property type="entry name" value="Transketolase_N"/>
    <property type="match status" value="1"/>
</dbReference>
<dbReference type="PANTHER" id="PTHR43522">
    <property type="entry name" value="TRANSKETOLASE"/>
    <property type="match status" value="1"/>
</dbReference>
<evidence type="ECO:0000256" key="7">
    <source>
        <dbReference type="ARBA" id="ARBA00022679"/>
    </source>
</evidence>
<dbReference type="InterPro" id="IPR049557">
    <property type="entry name" value="Transketolase_CS"/>
</dbReference>
<evidence type="ECO:0000256" key="4">
    <source>
        <dbReference type="ARBA" id="ARBA00007131"/>
    </source>
</evidence>
<sequence>MTYSVNKVQKKKMEEPPAKRACTDHQTAQLKAYKGTPLELKCVNTIRALAADMVQKANSGHPGAPMGCAPMAHLLWSSAASGGTGRNHSAKNPNWWNRDRFVLSNGHACALQYVMLHLSGYEDCSMDQLKAFRQVGSSTPGHPENFCTDGVEVCTGPLGQGISNAVGMAIAAKHLGATYNTTDFPNIINSRTYVICGDGCLQEGISGEACSLAGHLGLGDLIVLYDDNHITIDGDTDLAFTEDVKMRYESYGWQVLVVDDVANGLDDLRAAIDEGKKCTDKPTLIKIRTEIGFGSPSKQGSASSHGAPLGVPEIEATKEDFLVDEDVAAYFKEQADAGDQALAAWDADFAKYKEAHPDKANELERRFNEACINAVAKKMPELMGGSADLTGSNCCQIKGAGDFQKDTPEGSTLRFGVREHAMAAICNGMFAYGGLRPFCATFLQFAGYALGAMRRRPHHQPVEMLESLRSMPNMCVVRAADANEMAAAYQIAINNVHTPTVICCTRGTVAPLEHSSRDKAMKGAYAVIEEEGEGAPDLVMIATGSEVWRCVDAAKALQSNHSIRTRVVSMPCQELFLEQSEEYRRSVLPGNVPTMSVEASAEHGWHRFSHAQIGVARFGMSGPLEQLFQKYGFGAENIASKGKELVDFYKNLGGNVPDLNCRPTFVNFQA</sequence>
<name>A0AAD8YET4_9STRA</name>
<accession>A0AAD8YET4</accession>
<dbReference type="FunFam" id="3.40.50.920:FF:000003">
    <property type="entry name" value="Transketolase"/>
    <property type="match status" value="1"/>
</dbReference>
<dbReference type="Gene3D" id="3.40.50.970">
    <property type="match status" value="3"/>
</dbReference>
<dbReference type="Gene3D" id="3.40.50.920">
    <property type="match status" value="1"/>
</dbReference>
<dbReference type="InterPro" id="IPR029061">
    <property type="entry name" value="THDP-binding"/>
</dbReference>
<keyword evidence="8" id="KW-0479">Metal-binding</keyword>
<comment type="catalytic activity">
    <reaction evidence="11">
        <text>D-sedoheptulose 7-phosphate + D-glyceraldehyde 3-phosphate = aldehydo-D-ribose 5-phosphate + D-xylulose 5-phosphate</text>
        <dbReference type="Rhea" id="RHEA:10508"/>
        <dbReference type="ChEBI" id="CHEBI:57483"/>
        <dbReference type="ChEBI" id="CHEBI:57737"/>
        <dbReference type="ChEBI" id="CHEBI:58273"/>
        <dbReference type="ChEBI" id="CHEBI:59776"/>
        <dbReference type="EC" id="2.2.1.1"/>
    </reaction>
</comment>
<evidence type="ECO:0000259" key="13">
    <source>
        <dbReference type="SMART" id="SM00861"/>
    </source>
</evidence>
<evidence type="ECO:0000256" key="9">
    <source>
        <dbReference type="ARBA" id="ARBA00022842"/>
    </source>
</evidence>
<dbReference type="EC" id="2.2.1.1" evidence="6"/>
<organism evidence="14 15">
    <name type="scientific">Skeletonema marinoi</name>
    <dbReference type="NCBI Taxonomy" id="267567"/>
    <lineage>
        <taxon>Eukaryota</taxon>
        <taxon>Sar</taxon>
        <taxon>Stramenopiles</taxon>
        <taxon>Ochrophyta</taxon>
        <taxon>Bacillariophyta</taxon>
        <taxon>Coscinodiscophyceae</taxon>
        <taxon>Thalassiosirophycidae</taxon>
        <taxon>Thalassiosirales</taxon>
        <taxon>Skeletonemataceae</taxon>
        <taxon>Skeletonema</taxon>
        <taxon>Skeletonema marinoi-dohrnii complex</taxon>
    </lineage>
</organism>
<dbReference type="FunFam" id="3.40.50.970:FF:000004">
    <property type="entry name" value="Transketolase"/>
    <property type="match status" value="1"/>
</dbReference>
<dbReference type="InterPro" id="IPR005475">
    <property type="entry name" value="Transketolase-like_Pyr-bd"/>
</dbReference>
<dbReference type="GO" id="GO:0006098">
    <property type="term" value="P:pentose-phosphate shunt"/>
    <property type="evidence" value="ECO:0007669"/>
    <property type="project" value="TreeGrafter"/>
</dbReference>
<dbReference type="InterPro" id="IPR055152">
    <property type="entry name" value="Transketolase-like_C_2"/>
</dbReference>
<dbReference type="InterPro" id="IPR005474">
    <property type="entry name" value="Transketolase_N"/>
</dbReference>
<dbReference type="Proteomes" id="UP001224775">
    <property type="component" value="Unassembled WGS sequence"/>
</dbReference>
<dbReference type="EMBL" id="JATAAI010000006">
    <property type="protein sequence ID" value="KAK1745028.1"/>
    <property type="molecule type" value="Genomic_DNA"/>
</dbReference>
<keyword evidence="10" id="KW-0786">Thiamine pyrophosphate</keyword>
<dbReference type="Pfam" id="PF02779">
    <property type="entry name" value="Transket_pyr"/>
    <property type="match status" value="2"/>
</dbReference>
<dbReference type="SMART" id="SM00861">
    <property type="entry name" value="Transket_pyr"/>
    <property type="match status" value="1"/>
</dbReference>
<comment type="cofactor">
    <cofactor evidence="1">
        <name>Co(2+)</name>
        <dbReference type="ChEBI" id="CHEBI:48828"/>
    </cofactor>
</comment>
<evidence type="ECO:0000256" key="11">
    <source>
        <dbReference type="ARBA" id="ARBA00049473"/>
    </source>
</evidence>
<dbReference type="GO" id="GO:0005829">
    <property type="term" value="C:cytosol"/>
    <property type="evidence" value="ECO:0007669"/>
    <property type="project" value="TreeGrafter"/>
</dbReference>
<keyword evidence="9" id="KW-0460">Magnesium</keyword>
<comment type="cofactor">
    <cofactor evidence="2">
        <name>Mg(2+)</name>
        <dbReference type="ChEBI" id="CHEBI:18420"/>
    </cofactor>
</comment>